<feature type="domain" description="DUF6314" evidence="1">
    <location>
        <begin position="8"/>
        <end position="129"/>
    </location>
</feature>
<evidence type="ECO:0000259" key="1">
    <source>
        <dbReference type="Pfam" id="PF19834"/>
    </source>
</evidence>
<protein>
    <recommendedName>
        <fullName evidence="1">DUF6314 domain-containing protein</fullName>
    </recommendedName>
</protein>
<dbReference type="Pfam" id="PF19834">
    <property type="entry name" value="DUF6314"/>
    <property type="match status" value="1"/>
</dbReference>
<accession>A0A7W6DPR2</accession>
<gene>
    <name evidence="2" type="ORF">GGQ68_003020</name>
</gene>
<evidence type="ECO:0000313" key="2">
    <source>
        <dbReference type="EMBL" id="MBB3986677.1"/>
    </source>
</evidence>
<organism evidence="2 3">
    <name type="scientific">Sagittula marina</name>
    <dbReference type="NCBI Taxonomy" id="943940"/>
    <lineage>
        <taxon>Bacteria</taxon>
        <taxon>Pseudomonadati</taxon>
        <taxon>Pseudomonadota</taxon>
        <taxon>Alphaproteobacteria</taxon>
        <taxon>Rhodobacterales</taxon>
        <taxon>Roseobacteraceae</taxon>
        <taxon>Sagittula</taxon>
    </lineage>
</organism>
<reference evidence="2 3" key="1">
    <citation type="submission" date="2020-08" db="EMBL/GenBank/DDBJ databases">
        <title>Genomic Encyclopedia of Type Strains, Phase IV (KMG-IV): sequencing the most valuable type-strain genomes for metagenomic binning, comparative biology and taxonomic classification.</title>
        <authorList>
            <person name="Goeker M."/>
        </authorList>
    </citation>
    <scope>NUCLEOTIDE SEQUENCE [LARGE SCALE GENOMIC DNA]</scope>
    <source>
        <strain evidence="2 3">DSM 102235</strain>
    </source>
</reference>
<dbReference type="Proteomes" id="UP000541426">
    <property type="component" value="Unassembled WGS sequence"/>
</dbReference>
<keyword evidence="3" id="KW-1185">Reference proteome</keyword>
<dbReference type="InterPro" id="IPR045632">
    <property type="entry name" value="DUF6314"/>
</dbReference>
<dbReference type="AlphaFoldDB" id="A0A7W6DPR2"/>
<name>A0A7W6DPR2_9RHOB</name>
<comment type="caution">
    <text evidence="2">The sequence shown here is derived from an EMBL/GenBank/DDBJ whole genome shotgun (WGS) entry which is preliminary data.</text>
</comment>
<dbReference type="EMBL" id="JACIEJ010000007">
    <property type="protein sequence ID" value="MBB3986677.1"/>
    <property type="molecule type" value="Genomic_DNA"/>
</dbReference>
<evidence type="ECO:0000313" key="3">
    <source>
        <dbReference type="Proteomes" id="UP000541426"/>
    </source>
</evidence>
<sequence length="133" mass="15413">MTRNLTDFLGRWQIAREIAHSDGTQARFAGTAVWTLGESGADYVETGVLEMGTARFNAERRYRWTDALEVYFDDGRFFHAVPQSGGRASHWCDPDQYDVTYEFADWPRWRAVWRVRGPRKDYTMISCYTPDAG</sequence>
<proteinExistence type="predicted"/>
<dbReference type="RefSeq" id="WP_183967249.1">
    <property type="nucleotide sequence ID" value="NZ_BAABBZ010000006.1"/>
</dbReference>